<keyword evidence="3" id="KW-1185">Reference proteome</keyword>
<dbReference type="InParanoid" id="G9MVC2"/>
<dbReference type="SUPFAM" id="SSF54909">
    <property type="entry name" value="Dimeric alpha+beta barrel"/>
    <property type="match status" value="1"/>
</dbReference>
<dbReference type="RefSeq" id="XP_013955831.1">
    <property type="nucleotide sequence ID" value="XM_014100356.1"/>
</dbReference>
<sequence>MSSPHVRTSGFSLHVTITIDPANISAFLAAFRPVYDAVVAEPDCTYFEVFHSLEEPGVFRFVENWSKDPQWFKENQLTKAYYIPYVEATEPMWIKPRSLKFFERFSEEWVTLKPGNY</sequence>
<dbReference type="VEuPathDB" id="FungiDB:TRIVIDRAFT_52840"/>
<evidence type="ECO:0000259" key="1">
    <source>
        <dbReference type="Pfam" id="PF03992"/>
    </source>
</evidence>
<reference evidence="2 3" key="1">
    <citation type="journal article" date="2011" name="Genome Biol.">
        <title>Comparative genome sequence analysis underscores mycoparasitism as the ancestral life style of Trichoderma.</title>
        <authorList>
            <person name="Kubicek C.P."/>
            <person name="Herrera-Estrella A."/>
            <person name="Seidl-Seiboth V."/>
            <person name="Martinez D.A."/>
            <person name="Druzhinina I.S."/>
            <person name="Thon M."/>
            <person name="Zeilinger S."/>
            <person name="Casas-Flores S."/>
            <person name="Horwitz B.A."/>
            <person name="Mukherjee P.K."/>
            <person name="Mukherjee M."/>
            <person name="Kredics L."/>
            <person name="Alcaraz L.D."/>
            <person name="Aerts A."/>
            <person name="Antal Z."/>
            <person name="Atanasova L."/>
            <person name="Cervantes-Badillo M.G."/>
            <person name="Challacombe J."/>
            <person name="Chertkov O."/>
            <person name="McCluskey K."/>
            <person name="Coulpier F."/>
            <person name="Deshpande N."/>
            <person name="von Doehren H."/>
            <person name="Ebbole D.J."/>
            <person name="Esquivel-Naranjo E.U."/>
            <person name="Fekete E."/>
            <person name="Flipphi M."/>
            <person name="Glaser F."/>
            <person name="Gomez-Rodriguez E.Y."/>
            <person name="Gruber S."/>
            <person name="Han C."/>
            <person name="Henrissat B."/>
            <person name="Hermosa R."/>
            <person name="Hernandez-Onate M."/>
            <person name="Karaffa L."/>
            <person name="Kosti I."/>
            <person name="Le Crom S."/>
            <person name="Lindquist E."/>
            <person name="Lucas S."/>
            <person name="Luebeck M."/>
            <person name="Luebeck P.S."/>
            <person name="Margeot A."/>
            <person name="Metz B."/>
            <person name="Misra M."/>
            <person name="Nevalainen H."/>
            <person name="Omann M."/>
            <person name="Packer N."/>
            <person name="Perrone G."/>
            <person name="Uresti-Rivera E.E."/>
            <person name="Salamov A."/>
            <person name="Schmoll M."/>
            <person name="Seiboth B."/>
            <person name="Shapiro H."/>
            <person name="Sukno S."/>
            <person name="Tamayo-Ramos J.A."/>
            <person name="Tisch D."/>
            <person name="Wiest A."/>
            <person name="Wilkinson H.H."/>
            <person name="Zhang M."/>
            <person name="Coutinho P.M."/>
            <person name="Kenerley C.M."/>
            <person name="Monte E."/>
            <person name="Baker S.E."/>
            <person name="Grigoriev I.V."/>
        </authorList>
    </citation>
    <scope>NUCLEOTIDE SEQUENCE [LARGE SCALE GENOMIC DNA]</scope>
    <source>
        <strain evidence="3">Gv29-8 / FGSC 10586</strain>
    </source>
</reference>
<dbReference type="OMA" id="ITWVENW"/>
<dbReference type="AlphaFoldDB" id="G9MVC2"/>
<dbReference type="EMBL" id="ABDF02000068">
    <property type="protein sequence ID" value="EHK21638.1"/>
    <property type="molecule type" value="Genomic_DNA"/>
</dbReference>
<dbReference type="Pfam" id="PF03992">
    <property type="entry name" value="ABM"/>
    <property type="match status" value="1"/>
</dbReference>
<organism evidence="2 3">
    <name type="scientific">Hypocrea virens (strain Gv29-8 / FGSC 10586)</name>
    <name type="common">Gliocladium virens</name>
    <name type="synonym">Trichoderma virens</name>
    <dbReference type="NCBI Taxonomy" id="413071"/>
    <lineage>
        <taxon>Eukaryota</taxon>
        <taxon>Fungi</taxon>
        <taxon>Dikarya</taxon>
        <taxon>Ascomycota</taxon>
        <taxon>Pezizomycotina</taxon>
        <taxon>Sordariomycetes</taxon>
        <taxon>Hypocreomycetidae</taxon>
        <taxon>Hypocreales</taxon>
        <taxon>Hypocreaceae</taxon>
        <taxon>Trichoderma</taxon>
    </lineage>
</organism>
<dbReference type="GeneID" id="25795242"/>
<dbReference type="OrthoDB" id="4126315at2759"/>
<evidence type="ECO:0000313" key="2">
    <source>
        <dbReference type="EMBL" id="EHK21638.1"/>
    </source>
</evidence>
<dbReference type="Proteomes" id="UP000007115">
    <property type="component" value="Unassembled WGS sequence"/>
</dbReference>
<dbReference type="InterPro" id="IPR011008">
    <property type="entry name" value="Dimeric_a/b-barrel"/>
</dbReference>
<dbReference type="InterPro" id="IPR007138">
    <property type="entry name" value="ABM_dom"/>
</dbReference>
<name>G9MVC2_HYPVG</name>
<feature type="domain" description="ABM" evidence="1">
    <location>
        <begin position="12"/>
        <end position="70"/>
    </location>
</feature>
<accession>G9MVC2</accession>
<dbReference type="Gene3D" id="3.30.70.100">
    <property type="match status" value="1"/>
</dbReference>
<dbReference type="HOGENOM" id="CLU_147503_1_0_1"/>
<protein>
    <recommendedName>
        <fullName evidence="1">ABM domain-containing protein</fullName>
    </recommendedName>
</protein>
<proteinExistence type="predicted"/>
<comment type="caution">
    <text evidence="2">The sequence shown here is derived from an EMBL/GenBank/DDBJ whole genome shotgun (WGS) entry which is preliminary data.</text>
</comment>
<gene>
    <name evidence="2" type="ORF">TRIVIDRAFT_52840</name>
</gene>
<dbReference type="eggNOG" id="ENOG502S55M">
    <property type="taxonomic scope" value="Eukaryota"/>
</dbReference>
<evidence type="ECO:0000313" key="3">
    <source>
        <dbReference type="Proteomes" id="UP000007115"/>
    </source>
</evidence>